<feature type="region of interest" description="Disordered" evidence="6">
    <location>
        <begin position="803"/>
        <end position="829"/>
    </location>
</feature>
<feature type="region of interest" description="Disordered" evidence="6">
    <location>
        <begin position="35"/>
        <end position="70"/>
    </location>
</feature>
<keyword evidence="9" id="KW-1185">Reference proteome</keyword>
<dbReference type="SMART" id="SM00614">
    <property type="entry name" value="ZnF_BED"/>
    <property type="match status" value="1"/>
</dbReference>
<feature type="compositionally biased region" description="Low complexity" evidence="6">
    <location>
        <begin position="35"/>
        <end position="47"/>
    </location>
</feature>
<keyword evidence="3" id="KW-0863">Zinc-finger</keyword>
<evidence type="ECO:0000313" key="9">
    <source>
        <dbReference type="Proteomes" id="UP001219568"/>
    </source>
</evidence>
<keyword evidence="4" id="KW-0862">Zinc</keyword>
<feature type="compositionally biased region" description="Acidic residues" evidence="6">
    <location>
        <begin position="815"/>
        <end position="824"/>
    </location>
</feature>
<dbReference type="InterPro" id="IPR012337">
    <property type="entry name" value="RNaseH-like_sf"/>
</dbReference>
<dbReference type="EMBL" id="JAQJZL010000005">
    <property type="protein sequence ID" value="KAJ6041241.1"/>
    <property type="molecule type" value="Genomic_DNA"/>
</dbReference>
<reference evidence="8" key="1">
    <citation type="journal article" date="2023" name="IMA Fungus">
        <title>Comparative genomic study of the Penicillium genus elucidates a diverse pangenome and 15 lateral gene transfer events.</title>
        <authorList>
            <person name="Petersen C."/>
            <person name="Sorensen T."/>
            <person name="Nielsen M.R."/>
            <person name="Sondergaard T.E."/>
            <person name="Sorensen J.L."/>
            <person name="Fitzpatrick D.A."/>
            <person name="Frisvad J.C."/>
            <person name="Nielsen K.L."/>
        </authorList>
    </citation>
    <scope>NUCLEOTIDE SEQUENCE</scope>
    <source>
        <strain evidence="8">IBT 15450</strain>
    </source>
</reference>
<evidence type="ECO:0000256" key="6">
    <source>
        <dbReference type="SAM" id="MobiDB-lite"/>
    </source>
</evidence>
<dbReference type="GO" id="GO:0046983">
    <property type="term" value="F:protein dimerization activity"/>
    <property type="evidence" value="ECO:0007669"/>
    <property type="project" value="InterPro"/>
</dbReference>
<dbReference type="InterPro" id="IPR052035">
    <property type="entry name" value="ZnF_BED_domain_contain"/>
</dbReference>
<sequence length="860" mass="98268">MSQPSGVHTSSSFETTDGLPLDALQYLIPDDSLSQRESQSQLLSESQFGSVPDLPDLPNHRPRVASHAPSTLTRIKPDRINEFIVYTPEMTAEFVKCPTNRRAECWKGFQQVANAKDGKPGVMCNKCRTVLTHPATNHTGTSSMQKHLAGIRCRQQLPKKANIQQLLSDAAERRPAPTFTQQIWEQMLLDLITTSHLPFLFVEHQKFRNLFSYARLAPTPPSFPSRKVIRERLRSFVIEYQQETLQRLPSSAKLSLALDCWTSPFQDAFMAITGYFLDQEWEYREVLLGFEPLSGTHSGVNLGEVVLQILQKHQITNRVLAVTTDNASNNKTLVTAVNDSIRELQLRTDSTIIQVPCLAHVIQLSLVELLGKIKASPKNENAESEWSDDRVRLLRARQQKRDIADTLNKVRGLAVFINGSPQRKEAFLNLKSNRQKLVPIQDVCTRWNSTFLMLRRAKRLHITFDEYCLLHDQPNFALSAEGWRQIDYLLYILQPFFTFTTLVCQTKDSSIHLVFSIYNRLFDHLERSMRQLRRKKVTWKQLMLSSLIAAKEKLSKYYGMTDLVEGDLYAIGTILDPSNKMEFFSTSDWAPEHNIEKDYKKQYHESLRSLFETYSQYTLSDMTQSDSMLLPAKSALERACKGDSLQFRQSTGPQHDELTRYLQSATIDESARIFWRNHEKEFPILARITRDIMSIPATGAGVERLFNSARDVCHYRRGSLNPETVRDIMLYMCTTRFDTKEEQRVILQEYLSEEEIAASSEELDIQTTCYEAISDTEEGVEIHLNTPATTVTTQATQDAPPLSAVAAGKRRAVSSDDEEDSDSDEFTHPVKNLALPLPDMQHRVSGRIRKKSRLLDGYIV</sequence>
<evidence type="ECO:0000256" key="3">
    <source>
        <dbReference type="ARBA" id="ARBA00022771"/>
    </source>
</evidence>
<evidence type="ECO:0000259" key="7">
    <source>
        <dbReference type="Pfam" id="PF05699"/>
    </source>
</evidence>
<evidence type="ECO:0000256" key="4">
    <source>
        <dbReference type="ARBA" id="ARBA00022833"/>
    </source>
</evidence>
<dbReference type="GO" id="GO:0008270">
    <property type="term" value="F:zinc ion binding"/>
    <property type="evidence" value="ECO:0007669"/>
    <property type="project" value="UniProtKB-KW"/>
</dbReference>
<evidence type="ECO:0000256" key="5">
    <source>
        <dbReference type="ARBA" id="ARBA00023242"/>
    </source>
</evidence>
<dbReference type="Pfam" id="PF05699">
    <property type="entry name" value="Dimer_Tnp_hAT"/>
    <property type="match status" value="1"/>
</dbReference>
<comment type="subcellular location">
    <subcellularLocation>
        <location evidence="1">Nucleus</location>
    </subcellularLocation>
</comment>
<evidence type="ECO:0000256" key="2">
    <source>
        <dbReference type="ARBA" id="ARBA00022723"/>
    </source>
</evidence>
<feature type="domain" description="HAT C-terminal dimerisation" evidence="7">
    <location>
        <begin position="657"/>
        <end position="729"/>
    </location>
</feature>
<evidence type="ECO:0000256" key="1">
    <source>
        <dbReference type="ARBA" id="ARBA00004123"/>
    </source>
</evidence>
<keyword evidence="2" id="KW-0479">Metal-binding</keyword>
<comment type="caution">
    <text evidence="8">The sequence shown here is derived from an EMBL/GenBank/DDBJ whole genome shotgun (WGS) entry which is preliminary data.</text>
</comment>
<keyword evidence="5" id="KW-0539">Nucleus</keyword>
<accession>A0AAD6IBV6</accession>
<dbReference type="PANTHER" id="PTHR46481:SF10">
    <property type="entry name" value="ZINC FINGER BED DOMAIN-CONTAINING PROTEIN 39"/>
    <property type="match status" value="1"/>
</dbReference>
<dbReference type="PANTHER" id="PTHR46481">
    <property type="entry name" value="ZINC FINGER BED DOMAIN-CONTAINING PROTEIN 4"/>
    <property type="match status" value="1"/>
</dbReference>
<dbReference type="SUPFAM" id="SSF53098">
    <property type="entry name" value="Ribonuclease H-like"/>
    <property type="match status" value="1"/>
</dbReference>
<dbReference type="GO" id="GO:0005634">
    <property type="term" value="C:nucleus"/>
    <property type="evidence" value="ECO:0007669"/>
    <property type="project" value="UniProtKB-SubCell"/>
</dbReference>
<protein>
    <recommendedName>
        <fullName evidence="7">HAT C-terminal dimerisation domain-containing protein</fullName>
    </recommendedName>
</protein>
<gene>
    <name evidence="8" type="ORF">N7460_006631</name>
</gene>
<proteinExistence type="predicted"/>
<organism evidence="8 9">
    <name type="scientific">Penicillium canescens</name>
    <dbReference type="NCBI Taxonomy" id="5083"/>
    <lineage>
        <taxon>Eukaryota</taxon>
        <taxon>Fungi</taxon>
        <taxon>Dikarya</taxon>
        <taxon>Ascomycota</taxon>
        <taxon>Pezizomycotina</taxon>
        <taxon>Eurotiomycetes</taxon>
        <taxon>Eurotiomycetidae</taxon>
        <taxon>Eurotiales</taxon>
        <taxon>Aspergillaceae</taxon>
        <taxon>Penicillium</taxon>
    </lineage>
</organism>
<dbReference type="Proteomes" id="UP001219568">
    <property type="component" value="Unassembled WGS sequence"/>
</dbReference>
<name>A0AAD6IBV6_PENCN</name>
<dbReference type="AlphaFoldDB" id="A0AAD6IBV6"/>
<evidence type="ECO:0000313" key="8">
    <source>
        <dbReference type="EMBL" id="KAJ6041241.1"/>
    </source>
</evidence>
<reference evidence="8" key="2">
    <citation type="submission" date="2023-01" db="EMBL/GenBank/DDBJ databases">
        <authorList>
            <person name="Petersen C."/>
        </authorList>
    </citation>
    <scope>NUCLEOTIDE SEQUENCE</scope>
    <source>
        <strain evidence="8">IBT 15450</strain>
    </source>
</reference>
<dbReference type="InterPro" id="IPR008906">
    <property type="entry name" value="HATC_C_dom"/>
</dbReference>